<accession>A0A8F3AHB0</accession>
<dbReference type="EMBL" id="CP076750">
    <property type="protein sequence ID" value="QWW23083.1"/>
    <property type="molecule type" value="Genomic_DNA"/>
</dbReference>
<keyword evidence="2" id="KW-1133">Transmembrane helix</keyword>
<keyword evidence="2" id="KW-0472">Membrane</keyword>
<dbReference type="Proteomes" id="UP000825438">
    <property type="component" value="Chromosome II"/>
</dbReference>
<keyword evidence="2" id="KW-0812">Transmembrane</keyword>
<evidence type="ECO:0000313" key="3">
    <source>
        <dbReference type="EMBL" id="QWW23083.1"/>
    </source>
</evidence>
<protein>
    <submittedName>
        <fullName evidence="3">Uncharacterized protein</fullName>
    </submittedName>
</protein>
<dbReference type="AlphaFoldDB" id="A0A8F3AHB0"/>
<feature type="region of interest" description="Disordered" evidence="1">
    <location>
        <begin position="35"/>
        <end position="101"/>
    </location>
</feature>
<proteinExistence type="predicted"/>
<evidence type="ECO:0000256" key="1">
    <source>
        <dbReference type="SAM" id="MobiDB-lite"/>
    </source>
</evidence>
<evidence type="ECO:0000256" key="2">
    <source>
        <dbReference type="SAM" id="Phobius"/>
    </source>
</evidence>
<gene>
    <name evidence="3" type="ORF">CA7LBN_001884</name>
</gene>
<sequence>MKVVIKYARRLGAAHRKKRARQRSKYIHAVPKVAEKPSWDHAEVVSSPPPSHTLDKAEEARLEHRDNLSKPASGDPPSYMECVGEDVSKEKSASPTPSVQVTTVEVAETTEGRPRELLYRSQFNELKERGRRPGDTGMPWRKVTRVAPDCTDYRAVYHKQAVAEVWVELFYIVKVATYAILAWLFVCGMIPPLNI</sequence>
<feature type="transmembrane region" description="Helical" evidence="2">
    <location>
        <begin position="169"/>
        <end position="191"/>
    </location>
</feature>
<name>A0A8F3AHB0_CANAR</name>
<reference evidence="3" key="1">
    <citation type="submission" date="2021-06" db="EMBL/GenBank/DDBJ databases">
        <title>Candida auris outbreak in lebanese hospital.</title>
        <authorList>
            <person name="Finianos M."/>
        </authorList>
    </citation>
    <scope>NUCLEOTIDE SEQUENCE</scope>
    <source>
        <strain evidence="3">CA7LBN</strain>
    </source>
</reference>
<organism evidence="3">
    <name type="scientific">Candidozyma auris</name>
    <name type="common">Yeast</name>
    <name type="synonym">Candida auris</name>
    <dbReference type="NCBI Taxonomy" id="498019"/>
    <lineage>
        <taxon>Eukaryota</taxon>
        <taxon>Fungi</taxon>
        <taxon>Dikarya</taxon>
        <taxon>Ascomycota</taxon>
        <taxon>Saccharomycotina</taxon>
        <taxon>Pichiomycetes</taxon>
        <taxon>Metschnikowiaceae</taxon>
        <taxon>Candidozyma</taxon>
    </lineage>
</organism>
<feature type="compositionally biased region" description="Basic and acidic residues" evidence="1">
    <location>
        <begin position="53"/>
        <end position="68"/>
    </location>
</feature>